<keyword evidence="1" id="KW-0812">Transmembrane</keyword>
<protein>
    <submittedName>
        <fullName evidence="2">Uncharacterized protein</fullName>
    </submittedName>
</protein>
<evidence type="ECO:0000313" key="3">
    <source>
        <dbReference type="Proteomes" id="UP001300745"/>
    </source>
</evidence>
<accession>A0ABT3S8S7</accession>
<keyword evidence="3" id="KW-1185">Reference proteome</keyword>
<comment type="caution">
    <text evidence="2">The sequence shown here is derived from an EMBL/GenBank/DDBJ whole genome shotgun (WGS) entry which is preliminary data.</text>
</comment>
<sequence length="48" mass="5345">MIRSVGRAGPIKVAARVLWQLKYNLLAVLVVALILIPIPDTPELLRRP</sequence>
<reference evidence="2 3" key="1">
    <citation type="submission" date="2022-11" db="EMBL/GenBank/DDBJ databases">
        <title>Mycobacterium sp. nov.</title>
        <authorList>
            <person name="Papic B."/>
            <person name="Spicic S."/>
            <person name="Duvnjak S."/>
        </authorList>
    </citation>
    <scope>NUCLEOTIDE SEQUENCE [LARGE SCALE GENOMIC DNA]</scope>
    <source>
        <strain evidence="2 3">CVI_P4</strain>
    </source>
</reference>
<name>A0ABT3S8S7_9MYCO</name>
<gene>
    <name evidence="2" type="ORF">ORI27_04245</name>
</gene>
<proteinExistence type="predicted"/>
<keyword evidence="1" id="KW-0472">Membrane</keyword>
<feature type="transmembrane region" description="Helical" evidence="1">
    <location>
        <begin position="21"/>
        <end position="38"/>
    </location>
</feature>
<dbReference type="RefSeq" id="WP_265995284.1">
    <property type="nucleotide sequence ID" value="NZ_JAPJDN010000003.1"/>
</dbReference>
<organism evidence="2 3">
    <name type="scientific">Mycobacterium pinniadriaticum</name>
    <dbReference type="NCBI Taxonomy" id="2994102"/>
    <lineage>
        <taxon>Bacteria</taxon>
        <taxon>Bacillati</taxon>
        <taxon>Actinomycetota</taxon>
        <taxon>Actinomycetes</taxon>
        <taxon>Mycobacteriales</taxon>
        <taxon>Mycobacteriaceae</taxon>
        <taxon>Mycobacterium</taxon>
    </lineage>
</organism>
<evidence type="ECO:0000313" key="2">
    <source>
        <dbReference type="EMBL" id="MCX2935896.1"/>
    </source>
</evidence>
<dbReference type="Proteomes" id="UP001300745">
    <property type="component" value="Unassembled WGS sequence"/>
</dbReference>
<dbReference type="EMBL" id="JAPJDO010000003">
    <property type="protein sequence ID" value="MCX2935896.1"/>
    <property type="molecule type" value="Genomic_DNA"/>
</dbReference>
<evidence type="ECO:0000256" key="1">
    <source>
        <dbReference type="SAM" id="Phobius"/>
    </source>
</evidence>
<keyword evidence="1" id="KW-1133">Transmembrane helix</keyword>